<dbReference type="EMBL" id="BAAAYN010000038">
    <property type="protein sequence ID" value="GAA3392661.1"/>
    <property type="molecule type" value="Genomic_DNA"/>
</dbReference>
<evidence type="ECO:0000313" key="1">
    <source>
        <dbReference type="EMBL" id="GAA3392661.1"/>
    </source>
</evidence>
<organism evidence="1 2">
    <name type="scientific">Cryptosporangium minutisporangium</name>
    <dbReference type="NCBI Taxonomy" id="113569"/>
    <lineage>
        <taxon>Bacteria</taxon>
        <taxon>Bacillati</taxon>
        <taxon>Actinomycetota</taxon>
        <taxon>Actinomycetes</taxon>
        <taxon>Cryptosporangiales</taxon>
        <taxon>Cryptosporangiaceae</taxon>
        <taxon>Cryptosporangium</taxon>
    </lineage>
</organism>
<gene>
    <name evidence="1" type="ORF">GCM10020369_55250</name>
</gene>
<name>A0ABP6T418_9ACTN</name>
<evidence type="ECO:0000313" key="2">
    <source>
        <dbReference type="Proteomes" id="UP001501676"/>
    </source>
</evidence>
<keyword evidence="2" id="KW-1185">Reference proteome</keyword>
<dbReference type="RefSeq" id="WP_345731146.1">
    <property type="nucleotide sequence ID" value="NZ_BAAAYN010000038.1"/>
</dbReference>
<sequence>MLDGLTGRPAVVAAQVATLHGTAADLHGVRTDLQRALRPVLAWPGRDVDQYLGLMTHNLDALAGLIGTAIAIALCAEAAESLVGSVRGHLQERVAALMAEAPRLADDGGPPEQALAAAVAECHRHALGQVAALVSSLTELAELVES</sequence>
<protein>
    <submittedName>
        <fullName evidence="1">Uncharacterized protein</fullName>
    </submittedName>
</protein>
<comment type="caution">
    <text evidence="1">The sequence shown here is derived from an EMBL/GenBank/DDBJ whole genome shotgun (WGS) entry which is preliminary data.</text>
</comment>
<proteinExistence type="predicted"/>
<accession>A0ABP6T418</accession>
<dbReference type="Proteomes" id="UP001501676">
    <property type="component" value="Unassembled WGS sequence"/>
</dbReference>
<reference evidence="2" key="1">
    <citation type="journal article" date="2019" name="Int. J. Syst. Evol. Microbiol.">
        <title>The Global Catalogue of Microorganisms (GCM) 10K type strain sequencing project: providing services to taxonomists for standard genome sequencing and annotation.</title>
        <authorList>
            <consortium name="The Broad Institute Genomics Platform"/>
            <consortium name="The Broad Institute Genome Sequencing Center for Infectious Disease"/>
            <person name="Wu L."/>
            <person name="Ma J."/>
        </authorList>
    </citation>
    <scope>NUCLEOTIDE SEQUENCE [LARGE SCALE GENOMIC DNA]</scope>
    <source>
        <strain evidence="2">JCM 9458</strain>
    </source>
</reference>